<dbReference type="SUPFAM" id="SSF51120">
    <property type="entry name" value="beta-Roll"/>
    <property type="match status" value="2"/>
</dbReference>
<sequence length="815" mass="84416">MLTAARFGIAAYSLAGNESPMSGSDRANSAASTEYTALQGEGWRYLTSAEAGLTTLNSGAVGEAAGFFVVGNAAALVAVRDNTLVLSFRGTNDTGLTPGTDHWDWVHRDVHFNNFADTFLDQLRSYLSSHSEITEVLVTGHSLGAAMVDALFMSSWDLRNLRPSSLDVVGINFADPGYQLGSDVGAASSDLTTLNFNEDVINFASDFSDLAGDFTRIFTPDSGTSWTTYHSMQGYLSLVSYMTDLGITADQVNAFNGTFFVNGVVAPCGQAFIVAQYGSRISPNGDQNNFFVGGLGSDEIYGGAYSDTLIGGGGNDDLRGLDSADLLRGSDGNDVLYGGLSHDYLWGEDDNDLLRGESGNDFLYGGDGADDLRGDGGLDRLEGGSGADKLAGGLASDVFSFADDDFPLFQSVNPDQITDYNRGAGTLAAAEGDVIDLSGINFATSNGSGSTSTVRLRSIEASGGLPAGAILEINIGDDIWRGIARLDGVGAGEAVRIALTDAQSAARTGSTFVVDAVGNGTTWSISPATRNVSEGNVTISFTITRSGANLGAETVYVSTAQTQGFYNDGDYVGRLNVPVVFAAGDLSETFTVRINADAVPEGDETFGVIVQSDSRDSASIFLASATFTIQDGAPPTVSGSNYIGDSLDNIWSGTSGQDLALGMGGNDRLTGGGGNDILSGGDGDDSLYGGGGNDIIVNGDGTDYVDSGAGNDYIDARQVRNGRDTVLGGSGDDTILAGSANNGVYGDTRATIDGGTGEDLLVLEARSDGNYTAGQIRHQFGSGPILDANTEFTTISEQLAETGTHLISSGLYSYS</sequence>
<organism evidence="7 8">
    <name type="scientific">Roseicitreum antarcticum</name>
    <dbReference type="NCBI Taxonomy" id="564137"/>
    <lineage>
        <taxon>Bacteria</taxon>
        <taxon>Pseudomonadati</taxon>
        <taxon>Pseudomonadota</taxon>
        <taxon>Alphaproteobacteria</taxon>
        <taxon>Rhodobacterales</taxon>
        <taxon>Paracoccaceae</taxon>
        <taxon>Roseicitreum</taxon>
    </lineage>
</organism>
<dbReference type="PROSITE" id="PS00330">
    <property type="entry name" value="HEMOLYSIN_CALCIUM"/>
    <property type="match status" value="4"/>
</dbReference>
<evidence type="ECO:0000256" key="2">
    <source>
        <dbReference type="ARBA" id="ARBA00022525"/>
    </source>
</evidence>
<dbReference type="InterPro" id="IPR003644">
    <property type="entry name" value="Calx_beta"/>
</dbReference>
<keyword evidence="3" id="KW-0732">Signal</keyword>
<feature type="non-terminal residue" evidence="7">
    <location>
        <position position="815"/>
    </location>
</feature>
<evidence type="ECO:0000256" key="5">
    <source>
        <dbReference type="ARBA" id="ARBA00022837"/>
    </source>
</evidence>
<dbReference type="GO" id="GO:0016020">
    <property type="term" value="C:membrane"/>
    <property type="evidence" value="ECO:0007669"/>
    <property type="project" value="InterPro"/>
</dbReference>
<keyword evidence="4" id="KW-0677">Repeat</keyword>
<dbReference type="SUPFAM" id="SSF141072">
    <property type="entry name" value="CalX-like"/>
    <property type="match status" value="1"/>
</dbReference>
<comment type="subcellular location">
    <subcellularLocation>
        <location evidence="1">Secreted</location>
    </subcellularLocation>
</comment>
<dbReference type="InterPro" id="IPR050557">
    <property type="entry name" value="RTX_toxin/Mannuronan_C5-epim"/>
</dbReference>
<keyword evidence="8" id="KW-1185">Reference proteome</keyword>
<evidence type="ECO:0000256" key="3">
    <source>
        <dbReference type="ARBA" id="ARBA00022729"/>
    </source>
</evidence>
<dbReference type="GO" id="GO:0005576">
    <property type="term" value="C:extracellular region"/>
    <property type="evidence" value="ECO:0007669"/>
    <property type="project" value="UniProtKB-SubCell"/>
</dbReference>
<dbReference type="SUPFAM" id="SSF53474">
    <property type="entry name" value="alpha/beta-Hydrolases"/>
    <property type="match status" value="1"/>
</dbReference>
<dbReference type="InterPro" id="IPR029058">
    <property type="entry name" value="AB_hydrolase_fold"/>
</dbReference>
<evidence type="ECO:0000259" key="6">
    <source>
        <dbReference type="Pfam" id="PF03160"/>
    </source>
</evidence>
<keyword evidence="5" id="KW-0106">Calcium</keyword>
<dbReference type="InterPro" id="IPR038081">
    <property type="entry name" value="CalX-like_sf"/>
</dbReference>
<dbReference type="PANTHER" id="PTHR38340">
    <property type="entry name" value="S-LAYER PROTEIN"/>
    <property type="match status" value="1"/>
</dbReference>
<dbReference type="GO" id="GO:0005509">
    <property type="term" value="F:calcium ion binding"/>
    <property type="evidence" value="ECO:0007669"/>
    <property type="project" value="InterPro"/>
</dbReference>
<dbReference type="Gene3D" id="2.150.10.10">
    <property type="entry name" value="Serralysin-like metalloprotease, C-terminal"/>
    <property type="match status" value="3"/>
</dbReference>
<protein>
    <submittedName>
        <fullName evidence="7">Hemolysin-type calcium-binding repeat-containing protein</fullName>
    </submittedName>
</protein>
<dbReference type="EMBL" id="FNOM01000046">
    <property type="protein sequence ID" value="SDX93262.1"/>
    <property type="molecule type" value="Genomic_DNA"/>
</dbReference>
<dbReference type="AlphaFoldDB" id="A0A1H3FQC3"/>
<dbReference type="Gene3D" id="3.40.50.1820">
    <property type="entry name" value="alpha/beta hydrolase"/>
    <property type="match status" value="1"/>
</dbReference>
<dbReference type="InterPro" id="IPR018511">
    <property type="entry name" value="Hemolysin-typ_Ca-bd_CS"/>
</dbReference>
<dbReference type="Pfam" id="PF03160">
    <property type="entry name" value="Calx-beta"/>
    <property type="match status" value="1"/>
</dbReference>
<dbReference type="STRING" id="564137.SAMN04488238_1461"/>
<gene>
    <name evidence="7" type="ORF">SAMN04488238_1461</name>
</gene>
<evidence type="ECO:0000313" key="8">
    <source>
        <dbReference type="Proteomes" id="UP000198539"/>
    </source>
</evidence>
<dbReference type="GO" id="GO:0007154">
    <property type="term" value="P:cell communication"/>
    <property type="evidence" value="ECO:0007669"/>
    <property type="project" value="InterPro"/>
</dbReference>
<dbReference type="InterPro" id="IPR001343">
    <property type="entry name" value="Hemolysn_Ca-bd"/>
</dbReference>
<dbReference type="PRINTS" id="PR00313">
    <property type="entry name" value="CABNDNGRPT"/>
</dbReference>
<reference evidence="7 8" key="1">
    <citation type="submission" date="2016-10" db="EMBL/GenBank/DDBJ databases">
        <authorList>
            <person name="de Groot N.N."/>
        </authorList>
    </citation>
    <scope>NUCLEOTIDE SEQUENCE [LARGE SCALE GENOMIC DNA]</scope>
    <source>
        <strain evidence="7 8">CGMCC 1.8894</strain>
    </source>
</reference>
<proteinExistence type="predicted"/>
<dbReference type="Proteomes" id="UP000198539">
    <property type="component" value="Unassembled WGS sequence"/>
</dbReference>
<dbReference type="InterPro" id="IPR011049">
    <property type="entry name" value="Serralysin-like_metalloprot_C"/>
</dbReference>
<accession>A0A1H3FQC3</accession>
<evidence type="ECO:0000256" key="4">
    <source>
        <dbReference type="ARBA" id="ARBA00022737"/>
    </source>
</evidence>
<keyword evidence="2" id="KW-0964">Secreted</keyword>
<dbReference type="Pfam" id="PF00353">
    <property type="entry name" value="HemolysinCabind"/>
    <property type="match status" value="5"/>
</dbReference>
<dbReference type="Gene3D" id="2.60.40.2030">
    <property type="match status" value="1"/>
</dbReference>
<evidence type="ECO:0000256" key="1">
    <source>
        <dbReference type="ARBA" id="ARBA00004613"/>
    </source>
</evidence>
<name>A0A1H3FQC3_9RHOB</name>
<evidence type="ECO:0000313" key="7">
    <source>
        <dbReference type="EMBL" id="SDX93262.1"/>
    </source>
</evidence>
<feature type="domain" description="Calx-beta" evidence="6">
    <location>
        <begin position="522"/>
        <end position="631"/>
    </location>
</feature>
<dbReference type="PANTHER" id="PTHR38340:SF1">
    <property type="entry name" value="S-LAYER PROTEIN"/>
    <property type="match status" value="1"/>
</dbReference>